<dbReference type="AlphaFoldDB" id="A0A852R135"/>
<comment type="caution">
    <text evidence="1">The sequence shown here is derived from an EMBL/GenBank/DDBJ whole genome shotgun (WGS) entry which is preliminary data.</text>
</comment>
<name>A0A852R135_9MICO</name>
<dbReference type="Proteomes" id="UP000586095">
    <property type="component" value="Unassembled WGS sequence"/>
</dbReference>
<accession>A0A852R135</accession>
<dbReference type="RefSeq" id="WP_185985890.1">
    <property type="nucleotide sequence ID" value="NZ_BAAALZ010000003.1"/>
</dbReference>
<evidence type="ECO:0000313" key="1">
    <source>
        <dbReference type="EMBL" id="NYD25395.1"/>
    </source>
</evidence>
<organism evidence="1 2">
    <name type="scientific">Leucobacter aridicollis</name>
    <dbReference type="NCBI Taxonomy" id="283878"/>
    <lineage>
        <taxon>Bacteria</taxon>
        <taxon>Bacillati</taxon>
        <taxon>Actinomycetota</taxon>
        <taxon>Actinomycetes</taxon>
        <taxon>Micrococcales</taxon>
        <taxon>Microbacteriaceae</taxon>
        <taxon>Leucobacter</taxon>
    </lineage>
</organism>
<proteinExistence type="predicted"/>
<gene>
    <name evidence="1" type="ORF">BJ960_000198</name>
</gene>
<protein>
    <submittedName>
        <fullName evidence="1">Uncharacterized protein</fullName>
    </submittedName>
</protein>
<dbReference type="EMBL" id="JACCBD010000001">
    <property type="protein sequence ID" value="NYD25395.1"/>
    <property type="molecule type" value="Genomic_DNA"/>
</dbReference>
<reference evidence="1 2" key="1">
    <citation type="submission" date="2020-07" db="EMBL/GenBank/DDBJ databases">
        <title>Sequencing the genomes of 1000 actinobacteria strains.</title>
        <authorList>
            <person name="Klenk H.-P."/>
        </authorList>
    </citation>
    <scope>NUCLEOTIDE SEQUENCE [LARGE SCALE GENOMIC DNA]</scope>
    <source>
        <strain evidence="1 2">DSM 17380</strain>
    </source>
</reference>
<sequence>MSKNGQMHSLSILTVGPNHEGVGAPSLVQGVYGAVGNLELLSCDREDGLWVYWFNSDRESDPCETPDVPAGTWSAGLHFASGAAYAEAQIMQSSEGPNHLEVLALTRAGALESWFWSPGPGFQRRGTPAWSRDGADRVEAFNAVISGGQVSVTVRTSHGTLRRLHSDTTRYPERHWEASATGPGLTDGWADLAKLRLVEPAEAIPSTAREASSTREGGMREVTWRGADGRVRHWGLPLREEN</sequence>
<evidence type="ECO:0000313" key="2">
    <source>
        <dbReference type="Proteomes" id="UP000586095"/>
    </source>
</evidence>
<keyword evidence="2" id="KW-1185">Reference proteome</keyword>